<comment type="caution">
    <text evidence="1">The sequence shown here is derived from an EMBL/GenBank/DDBJ whole genome shotgun (WGS) entry which is preliminary data.</text>
</comment>
<keyword evidence="2" id="KW-1185">Reference proteome</keyword>
<protein>
    <submittedName>
        <fullName evidence="1">Uncharacterized protein</fullName>
    </submittedName>
</protein>
<sequence>MAGEYRDYGHHGPSAHQPGFGGGNNTHALFTDILANFAEEDKTSGPAGGMGHGSRMNDMGSFPGAMNMNSNMSRQDSNSFAAGVGSSNASTYVSSAYQQRERNGEGPVPPPPAAGMLYMPVPRPTGAADGTLHDRNGGLVSSGNSRTRPQRSNSLDSSGGSEYDEAKDHMAGGRGEEKHECKWQSCKHLADSPEDLYEHLCTFHIGRKSTNNLCLTCGWENCGVVCAKRDHITSHLRVHTPLKPHACGICNKTFKRPQDLKKHEKIHTEEHHILHKHSKAPLASSIIGARAGRQGTGRVGRPRKTSNVSSTSDVDLSTSVGSYQGFSKKRDSSGELVDHLRARRSSASSRNSLSSWDGRQSPGSVSPGQHHAPYAFADHHMPASSVPYVPNHSLYPSLPHFGTPNPAAAQSSSNYTHGLPMPTVNVPLSVSVPASVAEKHQREYAALARKQRQELLALAGGSGSNRGGFNGHNQYPLMPTGSNNGGFGSYSASDLPGAPLPPLGGHHSNSRERMGFSSAAGGGRSYGEGSGDQYLGVDGLYADVKKRKVAPVYDANMASRLEELAASLQQVHPPSHELSPNPQAHAHLRHSPDEHNYSPYQHDQSYALLSNQDAQSLLSNIRSEQELAEFNQFMVNLGKDASGTAQHTSKHLGQGHRPASDTYSPFSTDSSNSEALAHSDLFDPATLAQLGLAGMPGIPSAKPHDQNNNGNSIGFNAMYPDISSQQRAPLDSFSRDTLNGPSGSDDRSRTQRFSDASANGESRAHATSHPSSGRDHSNAFGPESHLPRQMPDPSNYSTFDSLAKPRSQMPVPRLEMPNTDQKAHRSVDLLGASKPTHRIPKSSLDILTEACESEIQRRDRSTILSDEPEDMDVKMEDASTSFRSSPPLPGGQLSGTEANPEFKLPALRFEDKFSRSNNLRLAPIRSLSIDSDWSSTRSSPARRDSYHDDEPTTPTSSSTIKPLYPSFSALIPRVANLLVPERPKGMYPSLSTSPSPSDLKRHRHAQAILDILRAVNYLWRADSEHQPRRPSTSHAMRQVHREPGDVYMKS</sequence>
<accession>A0ACC2XSJ5</accession>
<name>A0ACC2XSJ5_9TREE</name>
<evidence type="ECO:0000313" key="1">
    <source>
        <dbReference type="EMBL" id="KAJ9126838.1"/>
    </source>
</evidence>
<dbReference type="EMBL" id="JASBWV010000004">
    <property type="protein sequence ID" value="KAJ9126838.1"/>
    <property type="molecule type" value="Genomic_DNA"/>
</dbReference>
<gene>
    <name evidence="1" type="ORF">QFC24_001871</name>
</gene>
<organism evidence="1 2">
    <name type="scientific">Naganishia onofrii</name>
    <dbReference type="NCBI Taxonomy" id="1851511"/>
    <lineage>
        <taxon>Eukaryota</taxon>
        <taxon>Fungi</taxon>
        <taxon>Dikarya</taxon>
        <taxon>Basidiomycota</taxon>
        <taxon>Agaricomycotina</taxon>
        <taxon>Tremellomycetes</taxon>
        <taxon>Filobasidiales</taxon>
        <taxon>Filobasidiaceae</taxon>
        <taxon>Naganishia</taxon>
    </lineage>
</organism>
<evidence type="ECO:0000313" key="2">
    <source>
        <dbReference type="Proteomes" id="UP001234202"/>
    </source>
</evidence>
<dbReference type="Proteomes" id="UP001234202">
    <property type="component" value="Unassembled WGS sequence"/>
</dbReference>
<proteinExistence type="predicted"/>
<reference evidence="1" key="1">
    <citation type="submission" date="2023-04" db="EMBL/GenBank/DDBJ databases">
        <title>Draft Genome sequencing of Naganishia species isolated from polar environments using Oxford Nanopore Technology.</title>
        <authorList>
            <person name="Leo P."/>
            <person name="Venkateswaran K."/>
        </authorList>
    </citation>
    <scope>NUCLEOTIDE SEQUENCE</scope>
    <source>
        <strain evidence="1">DBVPG 5303</strain>
    </source>
</reference>